<dbReference type="Proteomes" id="UP000827986">
    <property type="component" value="Unassembled WGS sequence"/>
</dbReference>
<organism evidence="2 3">
    <name type="scientific">Mauremys mutica</name>
    <name type="common">yellowpond turtle</name>
    <dbReference type="NCBI Taxonomy" id="74926"/>
    <lineage>
        <taxon>Eukaryota</taxon>
        <taxon>Metazoa</taxon>
        <taxon>Chordata</taxon>
        <taxon>Craniata</taxon>
        <taxon>Vertebrata</taxon>
        <taxon>Euteleostomi</taxon>
        <taxon>Archelosauria</taxon>
        <taxon>Testudinata</taxon>
        <taxon>Testudines</taxon>
        <taxon>Cryptodira</taxon>
        <taxon>Durocryptodira</taxon>
        <taxon>Testudinoidea</taxon>
        <taxon>Geoemydidae</taxon>
        <taxon>Geoemydinae</taxon>
        <taxon>Mauremys</taxon>
    </lineage>
</organism>
<reference evidence="2" key="1">
    <citation type="submission" date="2021-09" db="EMBL/GenBank/DDBJ databases">
        <title>The genome of Mauremys mutica provides insights into the evolution of semi-aquatic lifestyle.</title>
        <authorList>
            <person name="Gong S."/>
            <person name="Gao Y."/>
        </authorList>
    </citation>
    <scope>NUCLEOTIDE SEQUENCE</scope>
    <source>
        <strain evidence="2">MM-2020</strain>
        <tissue evidence="2">Muscle</tissue>
    </source>
</reference>
<evidence type="ECO:0000256" key="1">
    <source>
        <dbReference type="SAM" id="MobiDB-lite"/>
    </source>
</evidence>
<name>A0A9D3X4R8_9SAUR</name>
<dbReference type="EMBL" id="JAHDVG010000482">
    <property type="protein sequence ID" value="KAH1173839.1"/>
    <property type="molecule type" value="Genomic_DNA"/>
</dbReference>
<feature type="region of interest" description="Disordered" evidence="1">
    <location>
        <begin position="83"/>
        <end position="116"/>
    </location>
</feature>
<feature type="compositionally biased region" description="Polar residues" evidence="1">
    <location>
        <begin position="100"/>
        <end position="116"/>
    </location>
</feature>
<gene>
    <name evidence="2" type="ORF">KIL84_017678</name>
</gene>
<evidence type="ECO:0000313" key="2">
    <source>
        <dbReference type="EMBL" id="KAH1173839.1"/>
    </source>
</evidence>
<comment type="caution">
    <text evidence="2">The sequence shown here is derived from an EMBL/GenBank/DDBJ whole genome shotgun (WGS) entry which is preliminary data.</text>
</comment>
<protein>
    <submittedName>
        <fullName evidence="2">Uncharacterized protein</fullName>
    </submittedName>
</protein>
<evidence type="ECO:0000313" key="3">
    <source>
        <dbReference type="Proteomes" id="UP000827986"/>
    </source>
</evidence>
<keyword evidence="3" id="KW-1185">Reference proteome</keyword>
<accession>A0A9D3X4R8</accession>
<sequence>MQTTLYFQLGSHAAPVRPLLMDSAGTASQPPGTPARPRRHCTGPVGLCQELAFLCPSSARATGKGASRPRCCTTAAGGLLSATQAEPRGLAPVLPPGQEQVLSSPPCQQESSPGGC</sequence>
<proteinExistence type="predicted"/>
<dbReference type="AlphaFoldDB" id="A0A9D3X4R8"/>